<name>A0A7V4DX42_DICTH</name>
<dbReference type="EMBL" id="DTDV01000015">
    <property type="protein sequence ID" value="HGK23839.1"/>
    <property type="molecule type" value="Genomic_DNA"/>
</dbReference>
<reference evidence="3" key="1">
    <citation type="journal article" date="2020" name="mSystems">
        <title>Genome- and Community-Level Interaction Insights into Carbon Utilization and Element Cycling Functions of Hydrothermarchaeota in Hydrothermal Sediment.</title>
        <authorList>
            <person name="Zhou Z."/>
            <person name="Liu Y."/>
            <person name="Xu W."/>
            <person name="Pan J."/>
            <person name="Luo Z.H."/>
            <person name="Li M."/>
        </authorList>
    </citation>
    <scope>NUCLEOTIDE SEQUENCE [LARGE SCALE GENOMIC DNA]</scope>
    <source>
        <strain evidence="3">SpSt-70</strain>
    </source>
</reference>
<evidence type="ECO:0000256" key="1">
    <source>
        <dbReference type="SAM" id="Coils"/>
    </source>
</evidence>
<proteinExistence type="predicted"/>
<dbReference type="AlphaFoldDB" id="A0A7V4DX42"/>
<comment type="caution">
    <text evidence="3">The sequence shown here is derived from an EMBL/GenBank/DDBJ whole genome shotgun (WGS) entry which is preliminary data.</text>
</comment>
<evidence type="ECO:0000256" key="2">
    <source>
        <dbReference type="SAM" id="Phobius"/>
    </source>
</evidence>
<organism evidence="3">
    <name type="scientific">Dictyoglomus thermophilum</name>
    <dbReference type="NCBI Taxonomy" id="14"/>
    <lineage>
        <taxon>Bacteria</taxon>
        <taxon>Pseudomonadati</taxon>
        <taxon>Dictyoglomota</taxon>
        <taxon>Dictyoglomia</taxon>
        <taxon>Dictyoglomales</taxon>
        <taxon>Dictyoglomaceae</taxon>
        <taxon>Dictyoglomus</taxon>
    </lineage>
</organism>
<feature type="transmembrane region" description="Helical" evidence="2">
    <location>
        <begin position="21"/>
        <end position="38"/>
    </location>
</feature>
<keyword evidence="2" id="KW-0472">Membrane</keyword>
<feature type="coiled-coil region" evidence="1">
    <location>
        <begin position="142"/>
        <end position="169"/>
    </location>
</feature>
<evidence type="ECO:0000313" key="3">
    <source>
        <dbReference type="EMBL" id="HGK23839.1"/>
    </source>
</evidence>
<keyword evidence="2" id="KW-1133">Transmembrane helix</keyword>
<keyword evidence="2" id="KW-0812">Transmembrane</keyword>
<sequence length="300" mass="35402">MYREDFYKIHNRKRRNNFKGMLLLLCALLIVFGIVLVLRNRNNNEIVGIFIFNEQILQAPSDGIFRSKLADMEKIRIGQVVGYIENSSKENYSEISLLENKYKDILEDLDDIGEKINLYIDELRIKAFKGNFDEYNEIVKKIKQLSDMRKDYLNKLDNISKEIQKLNEEKFQNLVVSQKSGYIVFDVDNLVRREISLENLTINDLKKTKYANYLNKKVRKGEVVGVVRDFPPNFFVFFSKFPFEKSKYLVINCEDKFVIKVKVMEIEVLKNFYKINTLPIGVNNIILKERIIRGRVVKVL</sequence>
<protein>
    <submittedName>
        <fullName evidence="3">Uncharacterized protein</fullName>
    </submittedName>
</protein>
<accession>A0A7V4DX42</accession>
<gene>
    <name evidence="3" type="ORF">ENU78_05250</name>
</gene>
<keyword evidence="1" id="KW-0175">Coiled coil</keyword>